<evidence type="ECO:0000256" key="1">
    <source>
        <dbReference type="ARBA" id="ARBA00001298"/>
    </source>
</evidence>
<comment type="function">
    <text evidence="2">Catalyzes the epimerization of the C3' and C5'positions of dTDP-6-deoxy-D-xylo-4-hexulose, forming dTDP-6-deoxy-L-lyxo-4-hexulose.</text>
</comment>
<evidence type="ECO:0000256" key="6">
    <source>
        <dbReference type="ARBA" id="ARBA00031424"/>
    </source>
</evidence>
<evidence type="ECO:0000256" key="3">
    <source>
        <dbReference type="ARBA" id="ARBA00012098"/>
    </source>
</evidence>
<dbReference type="SUPFAM" id="SSF51182">
    <property type="entry name" value="RmlC-like cupins"/>
    <property type="match status" value="1"/>
</dbReference>
<dbReference type="AlphaFoldDB" id="A0A7V9ACX3"/>
<dbReference type="PANTHER" id="PTHR21047:SF2">
    <property type="entry name" value="THYMIDINE DIPHOSPHO-4-KETO-RHAMNOSE 3,5-EPIMERASE"/>
    <property type="match status" value="1"/>
</dbReference>
<evidence type="ECO:0000256" key="7">
    <source>
        <dbReference type="ARBA" id="ARBA00033311"/>
    </source>
</evidence>
<dbReference type="InterPro" id="IPR000888">
    <property type="entry name" value="RmlC-like"/>
</dbReference>
<name>A0A7V9ACX3_9BACT</name>
<dbReference type="Gene3D" id="2.60.120.10">
    <property type="entry name" value="Jelly Rolls"/>
    <property type="match status" value="1"/>
</dbReference>
<dbReference type="InterPro" id="IPR014710">
    <property type="entry name" value="RmlC-like_jellyroll"/>
</dbReference>
<sequence length="164" mass="18808">MNVEVPNYVERGPIHDVWWIPLKVRTDSRGWLVELFRQDLLDPKHHPVMAYVSMTRPGVTRGPHEHREQTDYFCFLGPSDFEVYLWDARKTSPTHGAKEVRRVGASAPYALLVPPGVVHAYKNVGSVEGLVFNAANRLYAGWLRQDPVDEIRHEQDPHSPYQVA</sequence>
<evidence type="ECO:0000256" key="5">
    <source>
        <dbReference type="ARBA" id="ARBA00029758"/>
    </source>
</evidence>
<dbReference type="GO" id="GO:0000271">
    <property type="term" value="P:polysaccharide biosynthetic process"/>
    <property type="evidence" value="ECO:0007669"/>
    <property type="project" value="TreeGrafter"/>
</dbReference>
<dbReference type="InterPro" id="IPR011051">
    <property type="entry name" value="RmlC_Cupin_sf"/>
</dbReference>
<organism evidence="9 10">
    <name type="scientific">Thermogemmata fonticola</name>
    <dbReference type="NCBI Taxonomy" id="2755323"/>
    <lineage>
        <taxon>Bacteria</taxon>
        <taxon>Pseudomonadati</taxon>
        <taxon>Planctomycetota</taxon>
        <taxon>Planctomycetia</taxon>
        <taxon>Gemmatales</taxon>
        <taxon>Gemmataceae</taxon>
        <taxon>Thermogemmata</taxon>
    </lineage>
</organism>
<evidence type="ECO:0000256" key="2">
    <source>
        <dbReference type="ARBA" id="ARBA00001997"/>
    </source>
</evidence>
<dbReference type="GO" id="GO:0008830">
    <property type="term" value="F:dTDP-4-dehydrorhamnose 3,5-epimerase activity"/>
    <property type="evidence" value="ECO:0007669"/>
    <property type="project" value="UniProtKB-EC"/>
</dbReference>
<comment type="caution">
    <text evidence="9">The sequence shown here is derived from an EMBL/GenBank/DDBJ whole genome shotgun (WGS) entry which is preliminary data.</text>
</comment>
<dbReference type="Pfam" id="PF00908">
    <property type="entry name" value="dTDP_sugar_isom"/>
    <property type="match status" value="1"/>
</dbReference>
<keyword evidence="10" id="KW-1185">Reference proteome</keyword>
<comment type="catalytic activity">
    <reaction evidence="1">
        <text>dTDP-4-dehydro-6-deoxy-alpha-D-glucose = dTDP-4-dehydro-beta-L-rhamnose</text>
        <dbReference type="Rhea" id="RHEA:16969"/>
        <dbReference type="ChEBI" id="CHEBI:57649"/>
        <dbReference type="ChEBI" id="CHEBI:62830"/>
        <dbReference type="EC" id="5.1.3.13"/>
    </reaction>
</comment>
<evidence type="ECO:0000256" key="8">
    <source>
        <dbReference type="PIRSR" id="PIRSR600888-3"/>
    </source>
</evidence>
<protein>
    <recommendedName>
        <fullName evidence="4">dTDP-4-dehydrorhamnose 3,5-epimerase</fullName>
        <ecNumber evidence="3">5.1.3.13</ecNumber>
    </recommendedName>
    <alternativeName>
        <fullName evidence="6">Thymidine diphospho-4-keto-rhamnose 3,5-epimerase</fullName>
    </alternativeName>
    <alternativeName>
        <fullName evidence="5">dTDP-4-keto-6-deoxyglucose 3,5-epimerase</fullName>
    </alternativeName>
    <alternativeName>
        <fullName evidence="7">dTDP-6-deoxy-D-xylo-4-hexulose 3,5-epimerase</fullName>
    </alternativeName>
</protein>
<feature type="site" description="Participates in a stacking interaction with the thymidine ring of dTDP-4-oxo-6-deoxyglucose" evidence="8">
    <location>
        <position position="139"/>
    </location>
</feature>
<dbReference type="Proteomes" id="UP000542342">
    <property type="component" value="Unassembled WGS sequence"/>
</dbReference>
<reference evidence="9 10" key="1">
    <citation type="submission" date="2020-07" db="EMBL/GenBank/DDBJ databases">
        <title>Thermogemmata thermophila gen. nov., sp. nov., a novel moderate thermophilic planctomycete from a Kamchatka hot spring.</title>
        <authorList>
            <person name="Elcheninov A.G."/>
            <person name="Podosokorskaya O.A."/>
            <person name="Kovaleva O.L."/>
            <person name="Novikov A."/>
            <person name="Bonch-Osmolovskaya E.A."/>
            <person name="Toshchakov S.V."/>
            <person name="Kublanov I.V."/>
        </authorList>
    </citation>
    <scope>NUCLEOTIDE SEQUENCE [LARGE SCALE GENOMIC DNA]</scope>
    <source>
        <strain evidence="9 10">2918</strain>
    </source>
</reference>
<gene>
    <name evidence="9" type="ORF">H0921_13700</name>
</gene>
<dbReference type="EC" id="5.1.3.13" evidence="3"/>
<proteinExistence type="predicted"/>
<dbReference type="EMBL" id="JACEFB010000011">
    <property type="protein sequence ID" value="MBA2227212.1"/>
    <property type="molecule type" value="Genomic_DNA"/>
</dbReference>
<evidence type="ECO:0000313" key="9">
    <source>
        <dbReference type="EMBL" id="MBA2227212.1"/>
    </source>
</evidence>
<dbReference type="GO" id="GO:0005829">
    <property type="term" value="C:cytosol"/>
    <property type="evidence" value="ECO:0007669"/>
    <property type="project" value="TreeGrafter"/>
</dbReference>
<evidence type="ECO:0000256" key="4">
    <source>
        <dbReference type="ARBA" id="ARBA00019595"/>
    </source>
</evidence>
<dbReference type="PANTHER" id="PTHR21047">
    <property type="entry name" value="DTDP-6-DEOXY-D-GLUCOSE-3,5 EPIMERASE"/>
    <property type="match status" value="1"/>
</dbReference>
<dbReference type="GO" id="GO:0019305">
    <property type="term" value="P:dTDP-rhamnose biosynthetic process"/>
    <property type="evidence" value="ECO:0007669"/>
    <property type="project" value="TreeGrafter"/>
</dbReference>
<dbReference type="RefSeq" id="WP_194539068.1">
    <property type="nucleotide sequence ID" value="NZ_JACEFB010000011.1"/>
</dbReference>
<evidence type="ECO:0000313" key="10">
    <source>
        <dbReference type="Proteomes" id="UP000542342"/>
    </source>
</evidence>
<accession>A0A7V9ACX3</accession>